<feature type="transmembrane region" description="Helical" evidence="1">
    <location>
        <begin position="333"/>
        <end position="353"/>
    </location>
</feature>
<name>A0ABQ7FPR6_9ACTN</name>
<evidence type="ECO:0000313" key="2">
    <source>
        <dbReference type="EMBL" id="KAF4410360.1"/>
    </source>
</evidence>
<proteinExistence type="predicted"/>
<evidence type="ECO:0000256" key="1">
    <source>
        <dbReference type="SAM" id="Phobius"/>
    </source>
</evidence>
<comment type="caution">
    <text evidence="2">The sequence shown here is derived from an EMBL/GenBank/DDBJ whole genome shotgun (WGS) entry which is preliminary data.</text>
</comment>
<dbReference type="InterPro" id="IPR047724">
    <property type="entry name" value="Streptophobe"/>
</dbReference>
<keyword evidence="1" id="KW-0812">Transmembrane</keyword>
<protein>
    <recommendedName>
        <fullName evidence="4">Integral membrane protein</fullName>
    </recommendedName>
</protein>
<feature type="transmembrane region" description="Helical" evidence="1">
    <location>
        <begin position="237"/>
        <end position="260"/>
    </location>
</feature>
<keyword evidence="1" id="KW-1133">Transmembrane helix</keyword>
<evidence type="ECO:0008006" key="4">
    <source>
        <dbReference type="Google" id="ProtNLM"/>
    </source>
</evidence>
<feature type="non-terminal residue" evidence="2">
    <location>
        <position position="409"/>
    </location>
</feature>
<organism evidence="2 3">
    <name type="scientific">Streptomyces lycii</name>
    <dbReference type="NCBI Taxonomy" id="2654337"/>
    <lineage>
        <taxon>Bacteria</taxon>
        <taxon>Bacillati</taxon>
        <taxon>Actinomycetota</taxon>
        <taxon>Actinomycetes</taxon>
        <taxon>Kitasatosporales</taxon>
        <taxon>Streptomycetaceae</taxon>
        <taxon>Streptomyces</taxon>
    </lineage>
</organism>
<sequence>MSTNRDTSVPWSTALLTAVAAVSWSFLAMSVTAALALHLLGADAAGSLGPMSAAAVVLSVNGRVVPSGNAGILGLEGARAEAAVDIAPLGVGLVGALLLAWIFLRSLRSAGTAPAELAARAGAVLLVFLAMLAAFGWAGNDTVTIDGSALPLGDLGDMPDIGLPDEIAGLLPDDLGDGLAGLGGAEVTVAFRCDMGATLAGGALWAAGVLLLALLVSRRVPLPRGWEAAHRTVRPAAAAVCSVLLLAVAAGWAAACWAAAGDDHPARIFGSALLCGPNGVWLGLSLGLFVPWRGLATGELARVLPDPLDRLLTGSGSERPVGVLRLAELDGRVWWLVAAAAAAMLCAGVLTAVRTPPGGSRAAFALRCGTCLGVATAVALPPAGVLADVDAAANVSVLGFEAFGTRLGL</sequence>
<gene>
    <name evidence="2" type="ORF">GCU69_04250</name>
</gene>
<feature type="transmembrane region" description="Helical" evidence="1">
    <location>
        <begin position="86"/>
        <end position="105"/>
    </location>
</feature>
<dbReference type="RefSeq" id="WP_156205152.1">
    <property type="nucleotide sequence ID" value="NZ_WHPN01000082.1"/>
</dbReference>
<accession>A0ABQ7FPR6</accession>
<feature type="transmembrane region" description="Helical" evidence="1">
    <location>
        <begin position="117"/>
        <end position="138"/>
    </location>
</feature>
<evidence type="ECO:0000313" key="3">
    <source>
        <dbReference type="Proteomes" id="UP000621266"/>
    </source>
</evidence>
<dbReference type="NCBIfam" id="NF038391">
    <property type="entry name" value="streptophobe"/>
    <property type="match status" value="1"/>
</dbReference>
<feature type="transmembrane region" description="Helical" evidence="1">
    <location>
        <begin position="195"/>
        <end position="216"/>
    </location>
</feature>
<keyword evidence="3" id="KW-1185">Reference proteome</keyword>
<keyword evidence="1" id="KW-0472">Membrane</keyword>
<dbReference type="EMBL" id="WHPN01000082">
    <property type="protein sequence ID" value="KAF4410360.1"/>
    <property type="molecule type" value="Genomic_DNA"/>
</dbReference>
<reference evidence="2 3" key="1">
    <citation type="submission" date="2019-10" db="EMBL/GenBank/DDBJ databases">
        <title>Streptomyces tenebrisbrunneis sp.nov., an endogenous actinomycete isolated from of Lycium ruthenicum.</title>
        <authorList>
            <person name="Ma L."/>
        </authorList>
    </citation>
    <scope>NUCLEOTIDE SEQUENCE [LARGE SCALE GENOMIC DNA]</scope>
    <source>
        <strain evidence="2 3">TRM 66187</strain>
    </source>
</reference>
<dbReference type="Proteomes" id="UP000621266">
    <property type="component" value="Unassembled WGS sequence"/>
</dbReference>